<dbReference type="AlphaFoldDB" id="A0A4Y3IME6"/>
<dbReference type="RefSeq" id="WP_141270680.1">
    <property type="nucleotide sequence ID" value="NZ_BJLH01000005.1"/>
</dbReference>
<name>A0A4Y3IME6_9VIBR</name>
<dbReference type="EMBL" id="BJLH01000005">
    <property type="protein sequence ID" value="GEA60242.1"/>
    <property type="molecule type" value="Genomic_DNA"/>
</dbReference>
<dbReference type="OrthoDB" id="5883972at2"/>
<comment type="caution">
    <text evidence="1">The sequence shown here is derived from an EMBL/GenBank/DDBJ whole genome shotgun (WGS) entry which is preliminary data.</text>
</comment>
<evidence type="ECO:0000313" key="1">
    <source>
        <dbReference type="EMBL" id="GEA60242.1"/>
    </source>
</evidence>
<proteinExistence type="predicted"/>
<reference evidence="1 2" key="1">
    <citation type="submission" date="2019-06" db="EMBL/GenBank/DDBJ databases">
        <title>Whole genome shotgun sequence of Vibrio comitans NBRC 102076.</title>
        <authorList>
            <person name="Hosoyama A."/>
            <person name="Uohara A."/>
            <person name="Ohji S."/>
            <person name="Ichikawa N."/>
        </authorList>
    </citation>
    <scope>NUCLEOTIDE SEQUENCE [LARGE SCALE GENOMIC DNA]</scope>
    <source>
        <strain evidence="1 2">NBRC 102076</strain>
    </source>
</reference>
<keyword evidence="2" id="KW-1185">Reference proteome</keyword>
<accession>A0A4Y3IME6</accession>
<protein>
    <submittedName>
        <fullName evidence="1">Uncharacterized protein</fullName>
    </submittedName>
</protein>
<gene>
    <name evidence="1" type="ORF">VCO01S_14350</name>
</gene>
<organism evidence="1 2">
    <name type="scientific">Vibrio comitans NBRC 102076</name>
    <dbReference type="NCBI Taxonomy" id="1219078"/>
    <lineage>
        <taxon>Bacteria</taxon>
        <taxon>Pseudomonadati</taxon>
        <taxon>Pseudomonadota</taxon>
        <taxon>Gammaproteobacteria</taxon>
        <taxon>Vibrionales</taxon>
        <taxon>Vibrionaceae</taxon>
        <taxon>Vibrio</taxon>
    </lineage>
</organism>
<dbReference type="Proteomes" id="UP000318242">
    <property type="component" value="Unassembled WGS sequence"/>
</dbReference>
<sequence>MQSNLCPQVHSTLHTDSLTLLRYLTLQPMGCCHFDEMNSSITDYLNEPLNRVLNTLESSECIRVEDSRIALTDYGLDFVEMNI</sequence>
<evidence type="ECO:0000313" key="2">
    <source>
        <dbReference type="Proteomes" id="UP000318242"/>
    </source>
</evidence>